<evidence type="ECO:0000313" key="5">
    <source>
        <dbReference type="Proteomes" id="UP000032740"/>
    </source>
</evidence>
<feature type="transmembrane region" description="Helical" evidence="2">
    <location>
        <begin position="21"/>
        <end position="39"/>
    </location>
</feature>
<organism evidence="4 5">
    <name type="scientific">Alteracholeplasma palmae (strain ATCC 49389 / J233)</name>
    <name type="common">Acholeplasma palmae</name>
    <dbReference type="NCBI Taxonomy" id="1318466"/>
    <lineage>
        <taxon>Bacteria</taxon>
        <taxon>Bacillati</taxon>
        <taxon>Mycoplasmatota</taxon>
        <taxon>Mollicutes</taxon>
        <taxon>Acholeplasmatales</taxon>
        <taxon>Acholeplasmataceae</taxon>
        <taxon>Acholeplasma</taxon>
    </lineage>
</organism>
<dbReference type="HOGENOM" id="CLU_521417_0_0_14"/>
<dbReference type="Proteomes" id="UP000032740">
    <property type="component" value="Chromosome"/>
</dbReference>
<dbReference type="GO" id="GO:0030570">
    <property type="term" value="F:pectate lyase activity"/>
    <property type="evidence" value="ECO:0007669"/>
    <property type="project" value="InterPro"/>
</dbReference>
<dbReference type="InterPro" id="IPR045032">
    <property type="entry name" value="PEL"/>
</dbReference>
<evidence type="ECO:0000256" key="2">
    <source>
        <dbReference type="SAM" id="Phobius"/>
    </source>
</evidence>
<keyword evidence="2" id="KW-0812">Transmembrane</keyword>
<dbReference type="Gene3D" id="2.160.20.10">
    <property type="entry name" value="Single-stranded right-handed beta-helix, Pectin lyase-like"/>
    <property type="match status" value="1"/>
</dbReference>
<gene>
    <name evidence="4" type="ORF">BN85408950</name>
</gene>
<dbReference type="InterPro" id="IPR012334">
    <property type="entry name" value="Pectin_lyas_fold"/>
</dbReference>
<dbReference type="InterPro" id="IPR002022">
    <property type="entry name" value="Pec_lyase"/>
</dbReference>
<keyword evidence="2" id="KW-0472">Membrane</keyword>
<name>U4KL42_ALTPJ</name>
<dbReference type="KEGG" id="apal:BN85408950"/>
<dbReference type="Pfam" id="PF00544">
    <property type="entry name" value="Pectate_lyase_4"/>
    <property type="match status" value="1"/>
</dbReference>
<proteinExistence type="predicted"/>
<protein>
    <submittedName>
        <fullName evidence="4">Pectate lyase</fullName>
    </submittedName>
</protein>
<dbReference type="PANTHER" id="PTHR31683">
    <property type="entry name" value="PECTATE LYASE 18-RELATED"/>
    <property type="match status" value="1"/>
</dbReference>
<evidence type="ECO:0000313" key="4">
    <source>
        <dbReference type="EMBL" id="CCV64472.1"/>
    </source>
</evidence>
<keyword evidence="5" id="KW-1185">Reference proteome</keyword>
<sequence>MLLFSCNHEKIRKQGDNMKKITSIFLVFVALFTLSISGGNKSSNSIISTNNTVVTSESFSNKQFSAQSFVEGKVKERIKTEDNYASVTNSAEFIDAINNKKEIIEIKNDLDLGFKVIQAETKKSENDLKKLKVTNFQSRNKLVTSEAIEKSGISQIEISNVKGMTIFSQNGATLKHVGFKINQTNDLVIRNLKFDELWQWEDSLSADTYKIGDYDLQGWSYFKINFSHNIWLDHLVFGKSYDGLIDAENSSTGVTISWCQFLAGDASSYYKDVMSGLEKSYLDQTIKYVYYKYLRDSGLSATDIYELFKGQKKGFMIGGSDDVKKDEWTTNKQLEFSIINTYFKNLQDRLPRLRGGSSHIYNVHVDNNEIYETQRRIKSYSLYKDLVNGIVANNWKLAFTNQGMVTTNGGSVKYENSIFEGVRELIKTNNYDTTSTVHTGSYLVENVVWKIENVLNAKGNSWDIETPFVSSTRIAEPKFVWNTESKTIDYKVILIDLEDLSKILNEQSGTLSTDLNWLKVAY</sequence>
<evidence type="ECO:0000256" key="1">
    <source>
        <dbReference type="ARBA" id="ARBA00023239"/>
    </source>
</evidence>
<dbReference type="EMBL" id="FO681347">
    <property type="protein sequence ID" value="CCV64472.1"/>
    <property type="molecule type" value="Genomic_DNA"/>
</dbReference>
<dbReference type="PANTHER" id="PTHR31683:SF18">
    <property type="entry name" value="PECTATE LYASE 21-RELATED"/>
    <property type="match status" value="1"/>
</dbReference>
<evidence type="ECO:0000259" key="3">
    <source>
        <dbReference type="Pfam" id="PF00544"/>
    </source>
</evidence>
<accession>U4KL42</accession>
<dbReference type="InterPro" id="IPR011050">
    <property type="entry name" value="Pectin_lyase_fold/virulence"/>
</dbReference>
<reference evidence="4 5" key="1">
    <citation type="journal article" date="2013" name="J. Mol. Microbiol. Biotechnol.">
        <title>Analysis of the Complete Genomes of Acholeplasma brassicae , A. palmae and A. laidlawii and Their Comparison to the Obligate Parasites from ' Candidatus Phytoplasma'.</title>
        <authorList>
            <person name="Kube M."/>
            <person name="Siewert C."/>
            <person name="Migdoll A.M."/>
            <person name="Duduk B."/>
            <person name="Holz S."/>
            <person name="Rabus R."/>
            <person name="Seemuller E."/>
            <person name="Mitrovic J."/>
            <person name="Muller I."/>
            <person name="Buttner C."/>
            <person name="Reinhardt R."/>
        </authorList>
    </citation>
    <scope>NUCLEOTIDE SEQUENCE [LARGE SCALE GENOMIC DNA]</scope>
    <source>
        <strain evidence="4 5">J233</strain>
    </source>
</reference>
<dbReference type="SUPFAM" id="SSF51126">
    <property type="entry name" value="Pectin lyase-like"/>
    <property type="match status" value="1"/>
</dbReference>
<dbReference type="AlphaFoldDB" id="U4KL42"/>
<keyword evidence="1 4" id="KW-0456">Lyase</keyword>
<feature type="domain" description="Pectate lyase" evidence="3">
    <location>
        <begin position="305"/>
        <end position="420"/>
    </location>
</feature>
<dbReference type="STRING" id="1318466.BN85408950"/>
<keyword evidence="2" id="KW-1133">Transmembrane helix</keyword>